<gene>
    <name evidence="3" type="ORF">CVM39_04540</name>
    <name evidence="4" type="ORF">SAMN06297129_3600</name>
</gene>
<dbReference type="GO" id="GO:0016853">
    <property type="term" value="F:isomerase activity"/>
    <property type="evidence" value="ECO:0007669"/>
    <property type="project" value="UniProtKB-KW"/>
</dbReference>
<dbReference type="EMBL" id="PGTD01000011">
    <property type="protein sequence ID" value="PJE31063.1"/>
    <property type="molecule type" value="Genomic_DNA"/>
</dbReference>
<dbReference type="InterPro" id="IPR024083">
    <property type="entry name" value="Fumarase/histidase_N"/>
</dbReference>
<name>A0A285JF91_9RHOB</name>
<dbReference type="InterPro" id="IPR022761">
    <property type="entry name" value="Fumarate_lyase_N"/>
</dbReference>
<dbReference type="GO" id="GO:0070626">
    <property type="term" value="F:(S)-2-(5-amino-1-(5-phospho-D-ribosyl)imidazole-4-carboxamido) succinate lyase (fumarate-forming) activity"/>
    <property type="evidence" value="ECO:0007669"/>
    <property type="project" value="TreeGrafter"/>
</dbReference>
<reference evidence="3 6" key="2">
    <citation type="journal article" date="2018" name="Int. J. Syst. Evol. Microbiol.">
        <title>Pseudooceanicola lipolyticus sp. nov., a marine alphaproteobacterium, reclassification of Oceanicola flagellatus as Pseudooceanicola flagellatus comb. nov. and emended description of the genus Pseudooceanicola.</title>
        <authorList>
            <person name="Huang M.-M."/>
            <person name="Guo L.-L."/>
            <person name="Wu Y.-H."/>
            <person name="Lai Q.-L."/>
            <person name="Shao Z.-Z."/>
            <person name="Wang C.-S."/>
            <person name="Wu M."/>
            <person name="Xu X.-W."/>
        </authorList>
    </citation>
    <scope>NUCLEOTIDE SEQUENCE [LARGE SCALE GENOMIC DNA]</scope>
    <source>
        <strain evidence="3 6">Ar-45</strain>
    </source>
</reference>
<accession>A0A285JF91</accession>
<dbReference type="InterPro" id="IPR019468">
    <property type="entry name" value="AdenyloSucc_lyase_C"/>
</dbReference>
<dbReference type="Proteomes" id="UP000231655">
    <property type="component" value="Unassembled WGS sequence"/>
</dbReference>
<evidence type="ECO:0000313" key="3">
    <source>
        <dbReference type="EMBL" id="PJE31063.1"/>
    </source>
</evidence>
<dbReference type="GO" id="GO:0004018">
    <property type="term" value="F:N6-(1,2-dicarboxyethyl)AMP AMP-lyase (fumarate-forming) activity"/>
    <property type="evidence" value="ECO:0007669"/>
    <property type="project" value="TreeGrafter"/>
</dbReference>
<keyword evidence="6" id="KW-1185">Reference proteome</keyword>
<dbReference type="PRINTS" id="PR00149">
    <property type="entry name" value="FUMRATELYASE"/>
</dbReference>
<evidence type="ECO:0000313" key="5">
    <source>
        <dbReference type="Proteomes" id="UP000231655"/>
    </source>
</evidence>
<dbReference type="SUPFAM" id="SSF48557">
    <property type="entry name" value="L-aspartase-like"/>
    <property type="match status" value="1"/>
</dbReference>
<proteinExistence type="predicted"/>
<protein>
    <submittedName>
        <fullName evidence="4">3-carboxy-cis,cis-muconate cycloisomerase</fullName>
    </submittedName>
    <submittedName>
        <fullName evidence="3">Fumarate lyase</fullName>
    </submittedName>
</protein>
<dbReference type="AlphaFoldDB" id="A0A285JF91"/>
<dbReference type="InterPro" id="IPR000362">
    <property type="entry name" value="Fumarate_lyase_fam"/>
</dbReference>
<dbReference type="Gene3D" id="1.20.200.10">
    <property type="entry name" value="Fumarase/aspartase (Central domain)"/>
    <property type="match status" value="1"/>
</dbReference>
<dbReference type="PANTHER" id="PTHR43172:SF1">
    <property type="entry name" value="ADENYLOSUCCINATE LYASE"/>
    <property type="match status" value="1"/>
</dbReference>
<dbReference type="InterPro" id="IPR008948">
    <property type="entry name" value="L-Aspartase-like"/>
</dbReference>
<evidence type="ECO:0000313" key="4">
    <source>
        <dbReference type="EMBL" id="SNY58733.1"/>
    </source>
</evidence>
<evidence type="ECO:0000313" key="6">
    <source>
        <dbReference type="Proteomes" id="UP000231702"/>
    </source>
</evidence>
<dbReference type="Gene3D" id="1.10.275.10">
    <property type="entry name" value="Fumarase/aspartase (N-terminal domain)"/>
    <property type="match status" value="1"/>
</dbReference>
<dbReference type="Gene3D" id="1.10.40.30">
    <property type="entry name" value="Fumarase/aspartase (C-terminal domain)"/>
    <property type="match status" value="1"/>
</dbReference>
<evidence type="ECO:0000256" key="1">
    <source>
        <dbReference type="ARBA" id="ARBA00023239"/>
    </source>
</evidence>
<dbReference type="SMART" id="SM00998">
    <property type="entry name" value="ADSL_C"/>
    <property type="match status" value="1"/>
</dbReference>
<organism evidence="4 5">
    <name type="scientific">Pseudooceanicola antarcticus</name>
    <dbReference type="NCBI Taxonomy" id="1247613"/>
    <lineage>
        <taxon>Bacteria</taxon>
        <taxon>Pseudomonadati</taxon>
        <taxon>Pseudomonadota</taxon>
        <taxon>Alphaproteobacteria</taxon>
        <taxon>Rhodobacterales</taxon>
        <taxon>Paracoccaceae</taxon>
        <taxon>Pseudooceanicola</taxon>
    </lineage>
</organism>
<keyword evidence="4" id="KW-0413">Isomerase</keyword>
<keyword evidence="1 3" id="KW-0456">Lyase</keyword>
<dbReference type="EMBL" id="OBEA01000008">
    <property type="protein sequence ID" value="SNY58733.1"/>
    <property type="molecule type" value="Genomic_DNA"/>
</dbReference>
<reference evidence="4 5" key="1">
    <citation type="submission" date="2017-09" db="EMBL/GenBank/DDBJ databases">
        <authorList>
            <person name="Ehlers B."/>
            <person name="Leendertz F.H."/>
        </authorList>
    </citation>
    <scope>NUCLEOTIDE SEQUENCE [LARGE SCALE GENOMIC DNA]</scope>
    <source>
        <strain evidence="4 5">CGMCC 1.12662</strain>
    </source>
</reference>
<dbReference type="PANTHER" id="PTHR43172">
    <property type="entry name" value="ADENYLOSUCCINATE LYASE"/>
    <property type="match status" value="1"/>
</dbReference>
<dbReference type="Pfam" id="PF00206">
    <property type="entry name" value="Lyase_1"/>
    <property type="match status" value="1"/>
</dbReference>
<dbReference type="GO" id="GO:0044208">
    <property type="term" value="P:'de novo' AMP biosynthetic process"/>
    <property type="evidence" value="ECO:0007669"/>
    <property type="project" value="TreeGrafter"/>
</dbReference>
<dbReference type="Proteomes" id="UP000231702">
    <property type="component" value="Unassembled WGS sequence"/>
</dbReference>
<dbReference type="PRINTS" id="PR00145">
    <property type="entry name" value="ARGSUCLYASE"/>
</dbReference>
<feature type="domain" description="Adenylosuccinate lyase C-terminal" evidence="2">
    <location>
        <begin position="354"/>
        <end position="432"/>
    </location>
</feature>
<evidence type="ECO:0000259" key="2">
    <source>
        <dbReference type="SMART" id="SM00998"/>
    </source>
</evidence>
<dbReference type="OrthoDB" id="9768878at2"/>
<dbReference type="Pfam" id="PF10397">
    <property type="entry name" value="ADSL_C"/>
    <property type="match status" value="1"/>
</dbReference>
<dbReference type="GO" id="GO:0005829">
    <property type="term" value="C:cytosol"/>
    <property type="evidence" value="ECO:0007669"/>
    <property type="project" value="TreeGrafter"/>
</dbReference>
<dbReference type="InterPro" id="IPR020557">
    <property type="entry name" value="Fumarate_lyase_CS"/>
</dbReference>
<dbReference type="PROSITE" id="PS00163">
    <property type="entry name" value="FUMARATE_LYASES"/>
    <property type="match status" value="1"/>
</dbReference>
<sequence length="452" mass="47942">MKLSTPALTPSTLFARETLWQSWLDVEAALAETQAEMGIIPADAASGIREAASLARIGIEELQADIRITHAPILSLTRLLAAAAGEAGAYVHWGATTQNVMQTGRILLIREADGAIRRALGQALVKLADMAETHADTLMPGRTNRQHALPITLGFKVAGWIEELTRALDRLSDGGRRLFVLPFGGAVGAMHAFGPEGAELNRRLAARMGLGTLLVPGRAINDLFADYVTQLSLLAMTLERVAAELYLLMTQEIGEISERLDAGTVGSSTMPHKVNPKYVVRVLAQTGELRGLAAPAMETGRSSHEGDSAQNQMLSALLDRAVPLAWDMAEGFDALLGRIVVHAPRMAENAALSGGAIATEGLMMRLAPVTGRAEAHDLIHHALDHRPESETPTEALVADAGLRAHLSEAEIRNAMDPAAYCGDSARIARDAAALARQTARAIAGQISGQTSG</sequence>
<dbReference type="RefSeq" id="WP_097147291.1">
    <property type="nucleotide sequence ID" value="NZ_OBEA01000008.1"/>
</dbReference>